<accession>A0A381TGV2</accession>
<evidence type="ECO:0000313" key="5">
    <source>
        <dbReference type="EMBL" id="SVA15049.1"/>
    </source>
</evidence>
<dbReference type="PRINTS" id="PR00982">
    <property type="entry name" value="TRNASYNTHLYS"/>
</dbReference>
<dbReference type="InterPro" id="IPR045864">
    <property type="entry name" value="aa-tRNA-synth_II/BPL/LPL"/>
</dbReference>
<dbReference type="GO" id="GO:0005829">
    <property type="term" value="C:cytosol"/>
    <property type="evidence" value="ECO:0007669"/>
    <property type="project" value="TreeGrafter"/>
</dbReference>
<protein>
    <recommendedName>
        <fullName evidence="4">Aminoacyl-transfer RNA synthetases class-II family profile domain-containing protein</fullName>
    </recommendedName>
</protein>
<dbReference type="GO" id="GO:0000049">
    <property type="term" value="F:tRNA binding"/>
    <property type="evidence" value="ECO:0007669"/>
    <property type="project" value="TreeGrafter"/>
</dbReference>
<reference evidence="5" key="1">
    <citation type="submission" date="2018-05" db="EMBL/GenBank/DDBJ databases">
        <authorList>
            <person name="Lanie J.A."/>
            <person name="Ng W.-L."/>
            <person name="Kazmierczak K.M."/>
            <person name="Andrzejewski T.M."/>
            <person name="Davidsen T.M."/>
            <person name="Wayne K.J."/>
            <person name="Tettelin H."/>
            <person name="Glass J.I."/>
            <person name="Rusch D."/>
            <person name="Podicherti R."/>
            <person name="Tsui H.-C.T."/>
            <person name="Winkler M.E."/>
        </authorList>
    </citation>
    <scope>NUCLEOTIDE SEQUENCE</scope>
</reference>
<feature type="domain" description="Aminoacyl-transfer RNA synthetases class-II family profile" evidence="4">
    <location>
        <begin position="1"/>
        <end position="252"/>
    </location>
</feature>
<dbReference type="EMBL" id="UINC01004537">
    <property type="protein sequence ID" value="SVA15049.1"/>
    <property type="molecule type" value="Genomic_DNA"/>
</dbReference>
<dbReference type="GO" id="GO:0005524">
    <property type="term" value="F:ATP binding"/>
    <property type="evidence" value="ECO:0007669"/>
    <property type="project" value="UniProtKB-KW"/>
</dbReference>
<dbReference type="AlphaFoldDB" id="A0A381TGV2"/>
<dbReference type="InterPro" id="IPR018149">
    <property type="entry name" value="Lys-tRNA-synth_II_C"/>
</dbReference>
<gene>
    <name evidence="5" type="ORF">METZ01_LOCUS67903</name>
</gene>
<dbReference type="GO" id="GO:0004824">
    <property type="term" value="F:lysine-tRNA ligase activity"/>
    <property type="evidence" value="ECO:0007669"/>
    <property type="project" value="InterPro"/>
</dbReference>
<dbReference type="PANTHER" id="PTHR42918">
    <property type="entry name" value="LYSYL-TRNA SYNTHETASE"/>
    <property type="match status" value="1"/>
</dbReference>
<dbReference type="PROSITE" id="PS50862">
    <property type="entry name" value="AA_TRNA_LIGASE_II"/>
    <property type="match status" value="1"/>
</dbReference>
<organism evidence="5">
    <name type="scientific">marine metagenome</name>
    <dbReference type="NCBI Taxonomy" id="408172"/>
    <lineage>
        <taxon>unclassified sequences</taxon>
        <taxon>metagenomes</taxon>
        <taxon>ecological metagenomes</taxon>
    </lineage>
</organism>
<dbReference type="Pfam" id="PF00152">
    <property type="entry name" value="tRNA-synt_2"/>
    <property type="match status" value="1"/>
</dbReference>
<evidence type="ECO:0000256" key="3">
    <source>
        <dbReference type="ARBA" id="ARBA00022840"/>
    </source>
</evidence>
<name>A0A381TGV2_9ZZZZ</name>
<sequence length="252" mass="28623">VLEVETPVLSVAGTPELGLESLETQLAGPRQETLYLHTSPEHAMKRLLAAGSGDIFQLCKVFRDAELGRWHQPEFTMLEWYRIDWDEKKLMQEAELLLKILLKHHYSLGPSNFLSYREAFNTHLAVNPLKETTELAKKLATRGIDIPTEIDWNGLLDLALSSIVLPALDPSVITFIFDFPADQAQLARIKYDSGEQIAARFEVFFQGLEIGNGFGELTDPTEQRNRFEMALMQRKHQRRPVPPIDDKLLAAL</sequence>
<keyword evidence="3" id="KW-0067">ATP-binding</keyword>
<dbReference type="InterPro" id="IPR004364">
    <property type="entry name" value="Aa-tRNA-synt_II"/>
</dbReference>
<keyword evidence="2" id="KW-0547">Nucleotide-binding</keyword>
<dbReference type="SUPFAM" id="SSF55681">
    <property type="entry name" value="Class II aaRS and biotin synthetases"/>
    <property type="match status" value="1"/>
</dbReference>
<evidence type="ECO:0000256" key="2">
    <source>
        <dbReference type="ARBA" id="ARBA00022741"/>
    </source>
</evidence>
<dbReference type="InterPro" id="IPR006195">
    <property type="entry name" value="aa-tRNA-synth_II"/>
</dbReference>
<feature type="non-terminal residue" evidence="5">
    <location>
        <position position="252"/>
    </location>
</feature>
<evidence type="ECO:0000256" key="1">
    <source>
        <dbReference type="ARBA" id="ARBA00022598"/>
    </source>
</evidence>
<dbReference type="PANTHER" id="PTHR42918:SF6">
    <property type="entry name" value="ELONGATION FACTOR P--(R)-BETA-LYSINE LIGASE"/>
    <property type="match status" value="1"/>
</dbReference>
<proteinExistence type="predicted"/>
<keyword evidence="1" id="KW-0436">Ligase</keyword>
<feature type="non-terminal residue" evidence="5">
    <location>
        <position position="1"/>
    </location>
</feature>
<dbReference type="Gene3D" id="3.30.930.10">
    <property type="entry name" value="Bira Bifunctional Protein, Domain 2"/>
    <property type="match status" value="1"/>
</dbReference>
<evidence type="ECO:0000259" key="4">
    <source>
        <dbReference type="PROSITE" id="PS50862"/>
    </source>
</evidence>
<dbReference type="GO" id="GO:0006430">
    <property type="term" value="P:lysyl-tRNA aminoacylation"/>
    <property type="evidence" value="ECO:0007669"/>
    <property type="project" value="InterPro"/>
</dbReference>